<reference evidence="1 2" key="1">
    <citation type="journal article" date="2021" name="Hortic Res">
        <title>High-quality reference genome and annotation aids understanding of berry development for evergreen blueberry (Vaccinium darrowii).</title>
        <authorList>
            <person name="Yu J."/>
            <person name="Hulse-Kemp A.M."/>
            <person name="Babiker E."/>
            <person name="Staton M."/>
        </authorList>
    </citation>
    <scope>NUCLEOTIDE SEQUENCE [LARGE SCALE GENOMIC DNA]</scope>
    <source>
        <strain evidence="2">cv. NJ 8807/NJ 8810</strain>
        <tissue evidence="1">Young leaf</tissue>
    </source>
</reference>
<sequence>MVILSLLLQILLIVLGNRRKHSCSTWVGVVIWAAYLLSDSVATFSLGIISTAQTNSASLADKSIKASEAVMVFWAPFLLVHLGGPDTITAYSLEDNELWLRHLIGLLVQAGLVIYLLVLSWIRSSINNNPLQLPLIAIPVLISGLLKYGERIWVLWSASSERFRKSLLRPAQAGPDYAKLMTELRTRMNMGHPLRYGPNEEPPRINRLPSDVIPEAVLLVTADQLSIFSSLFAQTSSLISKTTPMASRCWGIDHLKMPSK</sequence>
<dbReference type="EMBL" id="CM037154">
    <property type="protein sequence ID" value="KAH7861269.1"/>
    <property type="molecule type" value="Genomic_DNA"/>
</dbReference>
<accession>A0ACB7Z664</accession>
<proteinExistence type="predicted"/>
<evidence type="ECO:0000313" key="1">
    <source>
        <dbReference type="EMBL" id="KAH7861269.1"/>
    </source>
</evidence>
<comment type="caution">
    <text evidence="1">The sequence shown here is derived from an EMBL/GenBank/DDBJ whole genome shotgun (WGS) entry which is preliminary data.</text>
</comment>
<organism evidence="1 2">
    <name type="scientific">Vaccinium darrowii</name>
    <dbReference type="NCBI Taxonomy" id="229202"/>
    <lineage>
        <taxon>Eukaryota</taxon>
        <taxon>Viridiplantae</taxon>
        <taxon>Streptophyta</taxon>
        <taxon>Embryophyta</taxon>
        <taxon>Tracheophyta</taxon>
        <taxon>Spermatophyta</taxon>
        <taxon>Magnoliopsida</taxon>
        <taxon>eudicotyledons</taxon>
        <taxon>Gunneridae</taxon>
        <taxon>Pentapetalae</taxon>
        <taxon>asterids</taxon>
        <taxon>Ericales</taxon>
        <taxon>Ericaceae</taxon>
        <taxon>Vaccinioideae</taxon>
        <taxon>Vaccinieae</taxon>
        <taxon>Vaccinium</taxon>
    </lineage>
</organism>
<dbReference type="Proteomes" id="UP000828048">
    <property type="component" value="Chromosome 4"/>
</dbReference>
<keyword evidence="2" id="KW-1185">Reference proteome</keyword>
<name>A0ACB7Z664_9ERIC</name>
<protein>
    <submittedName>
        <fullName evidence="1">Uncharacterized protein</fullName>
    </submittedName>
</protein>
<evidence type="ECO:0000313" key="2">
    <source>
        <dbReference type="Proteomes" id="UP000828048"/>
    </source>
</evidence>
<gene>
    <name evidence="1" type="ORF">Vadar_024042</name>
</gene>